<dbReference type="InterPro" id="IPR020568">
    <property type="entry name" value="Ribosomal_Su5_D2-typ_SF"/>
</dbReference>
<keyword evidence="2" id="KW-0378">Hydrolase</keyword>
<dbReference type="InterPro" id="IPR041699">
    <property type="entry name" value="AAA_32"/>
</dbReference>
<dbReference type="InterPro" id="IPR027417">
    <property type="entry name" value="P-loop_NTPase"/>
</dbReference>
<protein>
    <recommendedName>
        <fullName evidence="2">endopeptidase La</fullName>
        <ecNumber evidence="2">3.4.21.53</ecNumber>
    </recommendedName>
</protein>
<dbReference type="Pfam" id="PF05362">
    <property type="entry name" value="Lon_C"/>
    <property type="match status" value="1"/>
</dbReference>
<dbReference type="AlphaFoldDB" id="F2NC72"/>
<dbReference type="GO" id="GO:0004176">
    <property type="term" value="F:ATP-dependent peptidase activity"/>
    <property type="evidence" value="ECO:0007669"/>
    <property type="project" value="UniProtKB-UniRule"/>
</dbReference>
<evidence type="ECO:0000256" key="1">
    <source>
        <dbReference type="ARBA" id="ARBA00022670"/>
    </source>
</evidence>
<dbReference type="eggNOG" id="COG1067">
    <property type="taxonomic scope" value="Bacteria"/>
</dbReference>
<dbReference type="SUPFAM" id="SSF54211">
    <property type="entry name" value="Ribosomal protein S5 domain 2-like"/>
    <property type="match status" value="1"/>
</dbReference>
<reference evidence="6" key="2">
    <citation type="submission" date="2011-03" db="EMBL/GenBank/DDBJ databases">
        <title>The complete genome of Desulfobacca acetoxidans DSM 11109.</title>
        <authorList>
            <consortium name="US DOE Joint Genome Institute (JGI-PGF)"/>
            <person name="Lucas S."/>
            <person name="Copeland A."/>
            <person name="Lapidus A."/>
            <person name="Bruce D."/>
            <person name="Goodwin L."/>
            <person name="Pitluck S."/>
            <person name="Peters L."/>
            <person name="Kyrpides N."/>
            <person name="Mavromatis K."/>
            <person name="Ivanova N."/>
            <person name="Ovchinnikova G."/>
            <person name="Teshima H."/>
            <person name="Detter J.C."/>
            <person name="Han C."/>
            <person name="Land M."/>
            <person name="Hauser L."/>
            <person name="Markowitz V."/>
            <person name="Cheng J.-F."/>
            <person name="Hugenholtz P."/>
            <person name="Woyke T."/>
            <person name="Wu D."/>
            <person name="Spring S."/>
            <person name="Schueler E."/>
            <person name="Brambilla E."/>
            <person name="Klenk H.-P."/>
            <person name="Eisen J.A."/>
        </authorList>
    </citation>
    <scope>NUCLEOTIDE SEQUENCE [LARGE SCALE GENOMIC DNA]</scope>
    <source>
        <strain evidence="6">ATCC 700848 / DSM 11109 / ASRB2</strain>
    </source>
</reference>
<dbReference type="InterPro" id="IPR027065">
    <property type="entry name" value="Lon_Prtase"/>
</dbReference>
<dbReference type="SUPFAM" id="SSF52540">
    <property type="entry name" value="P-loop containing nucleoside triphosphate hydrolases"/>
    <property type="match status" value="1"/>
</dbReference>
<accession>F2NC72</accession>
<evidence type="ECO:0000256" key="2">
    <source>
        <dbReference type="PROSITE-ProRule" id="PRU01122"/>
    </source>
</evidence>
<sequence length="804" mass="90936">MPIHEWELKPEELREVCSAAQMGFETTDDLEIRPEPVMAQYRAMHALEIGLGMKDPDFNLFVSGLARSGRTEMIKAHVERLAAQEETPPDYVYVFNFKEPEKPRALRLPTGMGKTLRNDVDELINTLKVQLPEVFESEDYSNRREALVNQFTRERNNILKDLDEQATAEGFILNISQAGMMIFPGREGKPLTEEEIKALSDAEREELRQKSTALHTEMNEALRKIRKMEKEFQLSEKKLDQDVALFVVGHLIEELIEKYQQHPAVTDYLKQLEEDILKNVDDLKRRPGAPQPFPFPAPEPSFVQYQVNVFVDNSETKGAPVIVEHNPTYPNLFGSIERRAQFGALLTDFTLIHPGALHRANGGYLIINALDLLKWYYSYEALKRTLKERVIKIEDLGEQLGLITTKSLRPEPIPLHLKVILIGSPWIYQLLYNYDEDFHKHFKIKADFDWIMKRTPHHLERLISFVRSYTHKEGLPPLHNTAVARLVEYASEMVGHKYKLTLQVQELADIIKEANFWASKNGHTIIHGDDMEKAVSEKIFRSDLFEEKMQDYIQEGMLFIETSGSVVGQINGLSVYMLGDYAFARPSRITATVSLGKEGVVAIERESKLSGNIHTKGVMILSSFLRSRFAKDKPLTLSAHLTFEQSYGMVDGDSASAAELIALLSCLAEAPLAQNIAMTGSVSQRGEFQPIGGVNWKVEGFYKVCKARGLDGGQGVIIPKSNVQELMLRQEVVDSVRAGLFHVWAVSSVDEALEILTGLPAGAPLPEGGFPPDTLNARVDQKLRFMMETARKLMKEEEGKKGDE</sequence>
<dbReference type="GO" id="GO:0006508">
    <property type="term" value="P:proteolysis"/>
    <property type="evidence" value="ECO:0007669"/>
    <property type="project" value="UniProtKB-KW"/>
</dbReference>
<dbReference type="RefSeq" id="WP_013705980.1">
    <property type="nucleotide sequence ID" value="NC_015388.1"/>
</dbReference>
<evidence type="ECO:0000313" key="5">
    <source>
        <dbReference type="EMBL" id="AEB08867.1"/>
    </source>
</evidence>
<dbReference type="Proteomes" id="UP000000483">
    <property type="component" value="Chromosome"/>
</dbReference>
<dbReference type="HOGENOM" id="CLU_014785_0_1_7"/>
<dbReference type="Pfam" id="PF20437">
    <property type="entry name" value="LonC_helical"/>
    <property type="match status" value="1"/>
</dbReference>
<dbReference type="STRING" id="880072.Desac_1000"/>
<evidence type="ECO:0000313" key="6">
    <source>
        <dbReference type="Proteomes" id="UP000000483"/>
    </source>
</evidence>
<dbReference type="Gene3D" id="3.30.230.10">
    <property type="match status" value="1"/>
</dbReference>
<dbReference type="GO" id="GO:0004252">
    <property type="term" value="F:serine-type endopeptidase activity"/>
    <property type="evidence" value="ECO:0007669"/>
    <property type="project" value="UniProtKB-UniRule"/>
</dbReference>
<feature type="coiled-coil region" evidence="3">
    <location>
        <begin position="204"/>
        <end position="238"/>
    </location>
</feature>
<dbReference type="PROSITE" id="PS51786">
    <property type="entry name" value="LON_PROTEOLYTIC"/>
    <property type="match status" value="1"/>
</dbReference>
<dbReference type="Gene3D" id="1.10.8.60">
    <property type="match status" value="1"/>
</dbReference>
<dbReference type="InterPro" id="IPR014721">
    <property type="entry name" value="Ribsml_uS5_D2-typ_fold_subgr"/>
</dbReference>
<comment type="catalytic activity">
    <reaction evidence="2">
        <text>Hydrolysis of proteins in presence of ATP.</text>
        <dbReference type="EC" id="3.4.21.53"/>
    </reaction>
</comment>
<reference evidence="5 6" key="1">
    <citation type="journal article" date="2011" name="Stand. Genomic Sci.">
        <title>Complete genome sequence of the acetate-degrading sulfate reducer Desulfobacca acetoxidans type strain (ASRB2).</title>
        <authorList>
            <person name="Goker M."/>
            <person name="Teshima H."/>
            <person name="Lapidus A."/>
            <person name="Nolan M."/>
            <person name="Lucas S."/>
            <person name="Hammon N."/>
            <person name="Deshpande S."/>
            <person name="Cheng J.F."/>
            <person name="Tapia R."/>
            <person name="Han C."/>
            <person name="Goodwin L."/>
            <person name="Pitluck S."/>
            <person name="Huntemann M."/>
            <person name="Liolios K."/>
            <person name="Ivanova N."/>
            <person name="Pagani I."/>
            <person name="Mavromatis K."/>
            <person name="Ovchinikova G."/>
            <person name="Pati A."/>
            <person name="Chen A."/>
            <person name="Palaniappan K."/>
            <person name="Land M."/>
            <person name="Hauser L."/>
            <person name="Brambilla E.M."/>
            <person name="Rohde M."/>
            <person name="Spring S."/>
            <person name="Detter J.C."/>
            <person name="Woyke T."/>
            <person name="Bristow J."/>
            <person name="Eisen J.A."/>
            <person name="Markowitz V."/>
            <person name="Hugenholtz P."/>
            <person name="Kyrpides N.C."/>
            <person name="Klenk H.P."/>
        </authorList>
    </citation>
    <scope>NUCLEOTIDE SEQUENCE [LARGE SCALE GENOMIC DNA]</scope>
    <source>
        <strain evidence="6">ATCC 700848 / DSM 11109 / ASRB2</strain>
    </source>
</reference>
<keyword evidence="6" id="KW-1185">Reference proteome</keyword>
<dbReference type="KEGG" id="dao:Desac_1000"/>
<dbReference type="GO" id="GO:0030163">
    <property type="term" value="P:protein catabolic process"/>
    <property type="evidence" value="ECO:0007669"/>
    <property type="project" value="InterPro"/>
</dbReference>
<dbReference type="Pfam" id="PF20436">
    <property type="entry name" value="LonB_AAA-LID"/>
    <property type="match status" value="1"/>
</dbReference>
<dbReference type="Pfam" id="PF13654">
    <property type="entry name" value="AAA_32"/>
    <property type="match status" value="1"/>
</dbReference>
<dbReference type="InterPro" id="IPR008269">
    <property type="entry name" value="Lon_proteolytic"/>
</dbReference>
<feature type="active site" evidence="2">
    <location>
        <position position="697"/>
    </location>
</feature>
<dbReference type="Gene3D" id="3.40.50.300">
    <property type="entry name" value="P-loop containing nucleotide triphosphate hydrolases"/>
    <property type="match status" value="2"/>
</dbReference>
<feature type="domain" description="Lon proteolytic" evidence="4">
    <location>
        <begin position="564"/>
        <end position="759"/>
    </location>
</feature>
<keyword evidence="3" id="KW-0175">Coiled coil</keyword>
<evidence type="ECO:0000256" key="3">
    <source>
        <dbReference type="SAM" id="Coils"/>
    </source>
</evidence>
<dbReference type="EMBL" id="CP002629">
    <property type="protein sequence ID" value="AEB08867.1"/>
    <property type="molecule type" value="Genomic_DNA"/>
</dbReference>
<gene>
    <name evidence="5" type="ordered locus">Desac_1000</name>
</gene>
<keyword evidence="1 2" id="KW-0645">Protease</keyword>
<evidence type="ECO:0000259" key="4">
    <source>
        <dbReference type="PROSITE" id="PS51786"/>
    </source>
</evidence>
<name>F2NC72_DESAR</name>
<feature type="active site" evidence="2">
    <location>
        <position position="654"/>
    </location>
</feature>
<dbReference type="PANTHER" id="PTHR10046">
    <property type="entry name" value="ATP DEPENDENT LON PROTEASE FAMILY MEMBER"/>
    <property type="match status" value="1"/>
</dbReference>
<keyword evidence="2" id="KW-0720">Serine protease</keyword>
<proteinExistence type="inferred from homology"/>
<dbReference type="GO" id="GO:0005524">
    <property type="term" value="F:ATP binding"/>
    <property type="evidence" value="ECO:0007669"/>
    <property type="project" value="InterPro"/>
</dbReference>
<dbReference type="InterPro" id="IPR046844">
    <property type="entry name" value="Lon-like_helical"/>
</dbReference>
<comment type="similarity">
    <text evidence="2">Belongs to the peptidase S16 family.</text>
</comment>
<dbReference type="InterPro" id="IPR046843">
    <property type="entry name" value="LonB_AAA-LID"/>
</dbReference>
<dbReference type="EC" id="3.4.21.53" evidence="2"/>
<organism evidence="5 6">
    <name type="scientific">Desulfobacca acetoxidans (strain ATCC 700848 / DSM 11109 / ASRB2)</name>
    <dbReference type="NCBI Taxonomy" id="880072"/>
    <lineage>
        <taxon>Bacteria</taxon>
        <taxon>Pseudomonadati</taxon>
        <taxon>Thermodesulfobacteriota</taxon>
        <taxon>Desulfobaccia</taxon>
        <taxon>Desulfobaccales</taxon>
        <taxon>Desulfobaccaceae</taxon>
        <taxon>Desulfobacca</taxon>
    </lineage>
</organism>
<dbReference type="OrthoDB" id="9758568at2"/>